<evidence type="ECO:0000313" key="1">
    <source>
        <dbReference type="EMBL" id="GFO44081.1"/>
    </source>
</evidence>
<keyword evidence="2" id="KW-1185">Reference proteome</keyword>
<protein>
    <submittedName>
        <fullName evidence="1">Uncharacterized protein</fullName>
    </submittedName>
</protein>
<dbReference type="EMBL" id="BLXT01007928">
    <property type="protein sequence ID" value="GFO44081.1"/>
    <property type="molecule type" value="Genomic_DNA"/>
</dbReference>
<sequence length="93" mass="10137">MTTLIILGFGWESMSARITSEAKPCVEASLAVLTGIEPVSGTLAFLACLRCCVAAVQSISKDLVSFWTTVDGFRFYRIISTMTTSNIAFNKIY</sequence>
<organism evidence="1 2">
    <name type="scientific">Plakobranchus ocellatus</name>
    <dbReference type="NCBI Taxonomy" id="259542"/>
    <lineage>
        <taxon>Eukaryota</taxon>
        <taxon>Metazoa</taxon>
        <taxon>Spiralia</taxon>
        <taxon>Lophotrochozoa</taxon>
        <taxon>Mollusca</taxon>
        <taxon>Gastropoda</taxon>
        <taxon>Heterobranchia</taxon>
        <taxon>Euthyneura</taxon>
        <taxon>Panpulmonata</taxon>
        <taxon>Sacoglossa</taxon>
        <taxon>Placobranchoidea</taxon>
        <taxon>Plakobranchidae</taxon>
        <taxon>Plakobranchus</taxon>
    </lineage>
</organism>
<dbReference type="Proteomes" id="UP000735302">
    <property type="component" value="Unassembled WGS sequence"/>
</dbReference>
<name>A0AAV4DIV0_9GAST</name>
<evidence type="ECO:0000313" key="2">
    <source>
        <dbReference type="Proteomes" id="UP000735302"/>
    </source>
</evidence>
<dbReference type="AlphaFoldDB" id="A0AAV4DIV0"/>
<gene>
    <name evidence="1" type="ORF">PoB_007058600</name>
</gene>
<accession>A0AAV4DIV0</accession>
<comment type="caution">
    <text evidence="1">The sequence shown here is derived from an EMBL/GenBank/DDBJ whole genome shotgun (WGS) entry which is preliminary data.</text>
</comment>
<proteinExistence type="predicted"/>
<reference evidence="1 2" key="1">
    <citation type="journal article" date="2021" name="Elife">
        <title>Chloroplast acquisition without the gene transfer in kleptoplastic sea slugs, Plakobranchus ocellatus.</title>
        <authorList>
            <person name="Maeda T."/>
            <person name="Takahashi S."/>
            <person name="Yoshida T."/>
            <person name="Shimamura S."/>
            <person name="Takaki Y."/>
            <person name="Nagai Y."/>
            <person name="Toyoda A."/>
            <person name="Suzuki Y."/>
            <person name="Arimoto A."/>
            <person name="Ishii H."/>
            <person name="Satoh N."/>
            <person name="Nishiyama T."/>
            <person name="Hasebe M."/>
            <person name="Maruyama T."/>
            <person name="Minagawa J."/>
            <person name="Obokata J."/>
            <person name="Shigenobu S."/>
        </authorList>
    </citation>
    <scope>NUCLEOTIDE SEQUENCE [LARGE SCALE GENOMIC DNA]</scope>
</reference>